<dbReference type="InterPro" id="IPR011032">
    <property type="entry name" value="GroES-like_sf"/>
</dbReference>
<reference evidence="2 3" key="1">
    <citation type="submission" date="2016-06" db="EMBL/GenBank/DDBJ databases">
        <authorList>
            <person name="Ramos C."/>
            <person name="Pintado A."/>
            <person name="Crespo-Gomez J.I."/>
        </authorList>
    </citation>
    <scope>NUCLEOTIDE SEQUENCE [LARGE SCALE GENOMIC DNA]</scope>
    <source>
        <strain evidence="2 3">AVO110</strain>
    </source>
</reference>
<organism evidence="2 3">
    <name type="scientific">Aquipseudomonas alcaligenes</name>
    <name type="common">Pseudomonas alcaligenes</name>
    <dbReference type="NCBI Taxonomy" id="43263"/>
    <lineage>
        <taxon>Bacteria</taxon>
        <taxon>Pseudomonadati</taxon>
        <taxon>Pseudomonadota</taxon>
        <taxon>Gammaproteobacteria</taxon>
        <taxon>Pseudomonadales</taxon>
        <taxon>Pseudomonadaceae</taxon>
        <taxon>Aquipseudomonas</taxon>
    </lineage>
</organism>
<dbReference type="InterPro" id="IPR036291">
    <property type="entry name" value="NAD(P)-bd_dom_sf"/>
</dbReference>
<dbReference type="PANTHER" id="PTHR43482">
    <property type="entry name" value="PROTEIN AST1-RELATED"/>
    <property type="match status" value="1"/>
</dbReference>
<dbReference type="InterPro" id="IPR052585">
    <property type="entry name" value="Lipid_raft_assoc_Zn_ADH"/>
</dbReference>
<dbReference type="EMBL" id="LZEU01000001">
    <property type="protein sequence ID" value="MBC9251044.1"/>
    <property type="molecule type" value="Genomic_DNA"/>
</dbReference>
<evidence type="ECO:0000259" key="1">
    <source>
        <dbReference type="SMART" id="SM00829"/>
    </source>
</evidence>
<dbReference type="CDD" id="cd05289">
    <property type="entry name" value="MDR_like_2"/>
    <property type="match status" value="1"/>
</dbReference>
<dbReference type="SMART" id="SM00829">
    <property type="entry name" value="PKS_ER"/>
    <property type="match status" value="1"/>
</dbReference>
<gene>
    <name evidence="2" type="ORF">A9179_12235</name>
</gene>
<dbReference type="PANTHER" id="PTHR43482:SF1">
    <property type="entry name" value="PROTEIN AST1-RELATED"/>
    <property type="match status" value="1"/>
</dbReference>
<dbReference type="Gene3D" id="3.90.180.10">
    <property type="entry name" value="Medium-chain alcohol dehydrogenases, catalytic domain"/>
    <property type="match status" value="1"/>
</dbReference>
<comment type="caution">
    <text evidence="2">The sequence shown here is derived from an EMBL/GenBank/DDBJ whole genome shotgun (WGS) entry which is preliminary data.</text>
</comment>
<dbReference type="SUPFAM" id="SSF50129">
    <property type="entry name" value="GroES-like"/>
    <property type="match status" value="1"/>
</dbReference>
<evidence type="ECO:0000313" key="2">
    <source>
        <dbReference type="EMBL" id="MBC9251044.1"/>
    </source>
</evidence>
<dbReference type="InterPro" id="IPR013149">
    <property type="entry name" value="ADH-like_C"/>
</dbReference>
<feature type="domain" description="Enoyl reductase (ER)" evidence="1">
    <location>
        <begin position="10"/>
        <end position="318"/>
    </location>
</feature>
<dbReference type="Gene3D" id="3.40.50.720">
    <property type="entry name" value="NAD(P)-binding Rossmann-like Domain"/>
    <property type="match status" value="1"/>
</dbReference>
<dbReference type="SUPFAM" id="SSF51735">
    <property type="entry name" value="NAD(P)-binding Rossmann-fold domains"/>
    <property type="match status" value="1"/>
</dbReference>
<accession>A0ABR7S1W6</accession>
<dbReference type="RefSeq" id="WP_187806169.1">
    <property type="nucleotide sequence ID" value="NZ_LZEU01000001.1"/>
</dbReference>
<name>A0ABR7S1W6_AQUAC</name>
<dbReference type="Pfam" id="PF08240">
    <property type="entry name" value="ADH_N"/>
    <property type="match status" value="1"/>
</dbReference>
<evidence type="ECO:0000313" key="3">
    <source>
        <dbReference type="Proteomes" id="UP000744555"/>
    </source>
</evidence>
<protein>
    <submittedName>
        <fullName evidence="2">Oxidoreductase</fullName>
    </submittedName>
</protein>
<dbReference type="InterPro" id="IPR013154">
    <property type="entry name" value="ADH-like_N"/>
</dbReference>
<keyword evidence="3" id="KW-1185">Reference proteome</keyword>
<dbReference type="Proteomes" id="UP000744555">
    <property type="component" value="Unassembled WGS sequence"/>
</dbReference>
<proteinExistence type="predicted"/>
<sequence length="320" mass="33390">MYALQFSNTGDLAALRHVELPRPVPEDGEVLVQVHAAGLNPSDVKNVLGRFPYTTLPRVPGRDFAGVVVEGPAHLLGKAVWGTGKGLGFSRDGSHAQYICLPADGVALKPESLSFTQAAALGVPYTTAWDALTRSQVGQGARLLIIGANGAVGTAALGLAKALGAEVLTAVRNPQLQEQLLDSGTPCLLLTDAEQLAQQVEAVFPGGAEVIFDTTGFWLPAAVGALANFGRIAYIAAPLDGMVNLPALNLYRRGGTLVGVNTLLYSPADCARMLEQFGKLFDQGLLTPPSALRELPLSAGPEAYAAVNTPGSCEKFILLP</sequence>
<dbReference type="InterPro" id="IPR020843">
    <property type="entry name" value="ER"/>
</dbReference>
<dbReference type="Pfam" id="PF00107">
    <property type="entry name" value="ADH_zinc_N"/>
    <property type="match status" value="1"/>
</dbReference>